<keyword evidence="2 4" id="KW-0238">DNA-binding</keyword>
<feature type="DNA-binding region" description="H-T-H motif" evidence="4">
    <location>
        <begin position="31"/>
        <end position="50"/>
    </location>
</feature>
<evidence type="ECO:0000259" key="5">
    <source>
        <dbReference type="PROSITE" id="PS50977"/>
    </source>
</evidence>
<dbReference type="Gene3D" id="1.10.10.60">
    <property type="entry name" value="Homeodomain-like"/>
    <property type="match status" value="1"/>
</dbReference>
<keyword evidence="3" id="KW-0804">Transcription</keyword>
<sequence length="182" mass="19371">MAVGRPREFDPDDVEEQAMTLFWERGFDAVSISDVTAATGVNRRSVYAEFGSKEQLFARAMRRYLAGPGGYTTMALAMPTARDVAHAMVHGAVEAVSGETRGCLTVGRAPGLADLREAGVRELAARFDVAAERGEPVGDDTLTLARWISAVCQGISIQATGGAGRDELHAVADRAMAGWPET</sequence>
<dbReference type="Gene3D" id="1.10.357.10">
    <property type="entry name" value="Tetracycline Repressor, domain 2"/>
    <property type="match status" value="1"/>
</dbReference>
<dbReference type="PANTHER" id="PTHR47506">
    <property type="entry name" value="TRANSCRIPTIONAL REGULATORY PROTEIN"/>
    <property type="match status" value="1"/>
</dbReference>
<dbReference type="AlphaFoldDB" id="A0A7I7QM15"/>
<dbReference type="SUPFAM" id="SSF48498">
    <property type="entry name" value="Tetracyclin repressor-like, C-terminal domain"/>
    <property type="match status" value="1"/>
</dbReference>
<dbReference type="KEGG" id="msei:MSEDJ_10120"/>
<protein>
    <submittedName>
        <fullName evidence="6">TetR family transcriptional regulator</fullName>
    </submittedName>
</protein>
<organism evidence="6 7">
    <name type="scientific">Mycolicibacterium sediminis</name>
    <dbReference type="NCBI Taxonomy" id="1286180"/>
    <lineage>
        <taxon>Bacteria</taxon>
        <taxon>Bacillati</taxon>
        <taxon>Actinomycetota</taxon>
        <taxon>Actinomycetes</taxon>
        <taxon>Mycobacteriales</taxon>
        <taxon>Mycobacteriaceae</taxon>
        <taxon>Mycolicibacterium</taxon>
    </lineage>
</organism>
<dbReference type="Proteomes" id="UP000467193">
    <property type="component" value="Chromosome"/>
</dbReference>
<evidence type="ECO:0000313" key="7">
    <source>
        <dbReference type="Proteomes" id="UP000467193"/>
    </source>
</evidence>
<evidence type="ECO:0000256" key="2">
    <source>
        <dbReference type="ARBA" id="ARBA00023125"/>
    </source>
</evidence>
<dbReference type="InterPro" id="IPR001647">
    <property type="entry name" value="HTH_TetR"/>
</dbReference>
<keyword evidence="7" id="KW-1185">Reference proteome</keyword>
<reference evidence="6 7" key="1">
    <citation type="journal article" date="2019" name="Emerg. Microbes Infect.">
        <title>Comprehensive subspecies identification of 175 nontuberculous mycobacteria species based on 7547 genomic profiles.</title>
        <authorList>
            <person name="Matsumoto Y."/>
            <person name="Kinjo T."/>
            <person name="Motooka D."/>
            <person name="Nabeya D."/>
            <person name="Jung N."/>
            <person name="Uechi K."/>
            <person name="Horii T."/>
            <person name="Iida T."/>
            <person name="Fujita J."/>
            <person name="Nakamura S."/>
        </authorList>
    </citation>
    <scope>NUCLEOTIDE SEQUENCE [LARGE SCALE GENOMIC DNA]</scope>
    <source>
        <strain evidence="6 7">JCM 17899</strain>
    </source>
</reference>
<dbReference type="PANTHER" id="PTHR47506:SF1">
    <property type="entry name" value="HTH-TYPE TRANSCRIPTIONAL REGULATOR YJDC"/>
    <property type="match status" value="1"/>
</dbReference>
<accession>A0A7I7QM15</accession>
<dbReference type="GO" id="GO:0003677">
    <property type="term" value="F:DNA binding"/>
    <property type="evidence" value="ECO:0007669"/>
    <property type="project" value="UniProtKB-UniRule"/>
</dbReference>
<dbReference type="SUPFAM" id="SSF46689">
    <property type="entry name" value="Homeodomain-like"/>
    <property type="match status" value="1"/>
</dbReference>
<dbReference type="PROSITE" id="PS50977">
    <property type="entry name" value="HTH_TETR_2"/>
    <property type="match status" value="1"/>
</dbReference>
<feature type="domain" description="HTH tetR-type" evidence="5">
    <location>
        <begin position="8"/>
        <end position="68"/>
    </location>
</feature>
<gene>
    <name evidence="6" type="ORF">MSEDJ_10120</name>
</gene>
<dbReference type="Pfam" id="PF00440">
    <property type="entry name" value="TetR_N"/>
    <property type="match status" value="1"/>
</dbReference>
<dbReference type="PRINTS" id="PR00455">
    <property type="entry name" value="HTHTETR"/>
</dbReference>
<name>A0A7I7QM15_9MYCO</name>
<dbReference type="EMBL" id="AP022588">
    <property type="protein sequence ID" value="BBY26916.1"/>
    <property type="molecule type" value="Genomic_DNA"/>
</dbReference>
<keyword evidence="1" id="KW-0805">Transcription regulation</keyword>
<evidence type="ECO:0000256" key="1">
    <source>
        <dbReference type="ARBA" id="ARBA00023015"/>
    </source>
</evidence>
<evidence type="ECO:0000256" key="3">
    <source>
        <dbReference type="ARBA" id="ARBA00023163"/>
    </source>
</evidence>
<evidence type="ECO:0000256" key="4">
    <source>
        <dbReference type="PROSITE-ProRule" id="PRU00335"/>
    </source>
</evidence>
<dbReference type="InterPro" id="IPR036271">
    <property type="entry name" value="Tet_transcr_reg_TetR-rel_C_sf"/>
</dbReference>
<dbReference type="RefSeq" id="WP_163795877.1">
    <property type="nucleotide sequence ID" value="NZ_AP022588.1"/>
</dbReference>
<dbReference type="InterPro" id="IPR009057">
    <property type="entry name" value="Homeodomain-like_sf"/>
</dbReference>
<evidence type="ECO:0000313" key="6">
    <source>
        <dbReference type="EMBL" id="BBY26916.1"/>
    </source>
</evidence>
<proteinExistence type="predicted"/>